<evidence type="ECO:0000256" key="5">
    <source>
        <dbReference type="ARBA" id="ARBA00022935"/>
    </source>
</evidence>
<feature type="domain" description="Carbohydrate kinase FGGY C-terminal" evidence="7">
    <location>
        <begin position="292"/>
        <end position="504"/>
    </location>
</feature>
<keyword evidence="3 8" id="KW-0418">Kinase</keyword>
<dbReference type="GO" id="GO:0005737">
    <property type="term" value="C:cytoplasm"/>
    <property type="evidence" value="ECO:0007669"/>
    <property type="project" value="TreeGrafter"/>
</dbReference>
<dbReference type="PANTHER" id="PTHR43435:SF4">
    <property type="entry name" value="FGGY CARBOHYDRATE KINASE DOMAIN-CONTAINING PROTEIN"/>
    <property type="match status" value="1"/>
</dbReference>
<dbReference type="GO" id="GO:0005524">
    <property type="term" value="F:ATP binding"/>
    <property type="evidence" value="ECO:0007669"/>
    <property type="project" value="UniProtKB-KW"/>
</dbReference>
<dbReference type="Gene3D" id="1.20.58.2240">
    <property type="match status" value="1"/>
</dbReference>
<dbReference type="EMBL" id="REFH01000011">
    <property type="protein sequence ID" value="RMA73119.1"/>
    <property type="molecule type" value="Genomic_DNA"/>
</dbReference>
<evidence type="ECO:0000256" key="4">
    <source>
        <dbReference type="ARBA" id="ARBA00022840"/>
    </source>
</evidence>
<keyword evidence="5" id="KW-0054">Arabinose catabolism</keyword>
<evidence type="ECO:0000256" key="3">
    <source>
        <dbReference type="ARBA" id="ARBA00022777"/>
    </source>
</evidence>
<name>A0A3L9ZNY4_9FLAO</name>
<keyword evidence="6" id="KW-0119">Carbohydrate metabolism</keyword>
<reference evidence="8 9" key="1">
    <citation type="submission" date="2018-10" db="EMBL/GenBank/DDBJ databases">
        <title>Genomic Encyclopedia of Archaeal and Bacterial Type Strains, Phase II (KMG-II): from individual species to whole genera.</title>
        <authorList>
            <person name="Goeker M."/>
        </authorList>
    </citation>
    <scope>NUCLEOTIDE SEQUENCE [LARGE SCALE GENOMIC DNA]</scope>
    <source>
        <strain evidence="8 9">DSM 19727</strain>
    </source>
</reference>
<dbReference type="NCBIfam" id="NF003154">
    <property type="entry name" value="PRK04123.1"/>
    <property type="match status" value="1"/>
</dbReference>
<gene>
    <name evidence="8" type="ORF">BC961_2725</name>
</gene>
<dbReference type="GO" id="GO:0008741">
    <property type="term" value="F:ribulokinase activity"/>
    <property type="evidence" value="ECO:0007669"/>
    <property type="project" value="InterPro"/>
</dbReference>
<dbReference type="SUPFAM" id="SSF53067">
    <property type="entry name" value="Actin-like ATPase domain"/>
    <property type="match status" value="2"/>
</dbReference>
<dbReference type="Proteomes" id="UP000280368">
    <property type="component" value="Unassembled WGS sequence"/>
</dbReference>
<evidence type="ECO:0000256" key="6">
    <source>
        <dbReference type="ARBA" id="ARBA00023277"/>
    </source>
</evidence>
<keyword evidence="4" id="KW-0067">ATP-binding</keyword>
<evidence type="ECO:0000313" key="8">
    <source>
        <dbReference type="EMBL" id="RMA73119.1"/>
    </source>
</evidence>
<dbReference type="InterPro" id="IPR018485">
    <property type="entry name" value="FGGY_C"/>
</dbReference>
<keyword evidence="2" id="KW-0547">Nucleotide-binding</keyword>
<dbReference type="CDD" id="cd07781">
    <property type="entry name" value="ASKHA_NBD_FGGY_L-RBK"/>
    <property type="match status" value="1"/>
</dbReference>
<proteinExistence type="predicted"/>
<dbReference type="GO" id="GO:0019569">
    <property type="term" value="P:L-arabinose catabolic process to D-xylulose 5-phosphate"/>
    <property type="evidence" value="ECO:0007669"/>
    <property type="project" value="InterPro"/>
</dbReference>
<evidence type="ECO:0000259" key="7">
    <source>
        <dbReference type="Pfam" id="PF02782"/>
    </source>
</evidence>
<dbReference type="OrthoDB" id="9805576at2"/>
<comment type="caution">
    <text evidence="8">The sequence shown here is derived from an EMBL/GenBank/DDBJ whole genome shotgun (WGS) entry which is preliminary data.</text>
</comment>
<evidence type="ECO:0000313" key="9">
    <source>
        <dbReference type="Proteomes" id="UP000280368"/>
    </source>
</evidence>
<dbReference type="Pfam" id="PF02782">
    <property type="entry name" value="FGGY_C"/>
    <property type="match status" value="1"/>
</dbReference>
<dbReference type="InterPro" id="IPR043129">
    <property type="entry name" value="ATPase_NBD"/>
</dbReference>
<keyword evidence="9" id="KW-1185">Reference proteome</keyword>
<dbReference type="Gene3D" id="3.30.420.40">
    <property type="match status" value="1"/>
</dbReference>
<organism evidence="8 9">
    <name type="scientific">Flavobacterium weaverense</name>
    <dbReference type="NCBI Taxonomy" id="271156"/>
    <lineage>
        <taxon>Bacteria</taxon>
        <taxon>Pseudomonadati</taxon>
        <taxon>Bacteroidota</taxon>
        <taxon>Flavobacteriia</taxon>
        <taxon>Flavobacteriales</taxon>
        <taxon>Flavobacteriaceae</taxon>
        <taxon>Flavobacterium</taxon>
    </lineage>
</organism>
<sequence>MSNNWVIGVDFGTAAVRGLLIDTSDGKELYSTEASYSRWEKGLYCDPINNSYRQHPRDYIEALILILSEISKYCGKEMIYNIKAISVDTTGSTPGPVDESGLPLALRDEFANNPNAMFYLWKDHSSKKESDEINILNAKNSHDYLKYSGGSYSSEWFWAKLIHAFRSDEKVRMATANWVEHCDWIPFLLTGGINHKEIKRGSCAAGHKGLWSEDVNPKKLLEFMQQIEPKLKKFQDPLYTQVYPATYAAGKLNIEWANKFGLHTDILVGIGSLDAHAGAIGGEISKNKLIKVMGTSTCDMMVAVNEELSKIFIKGISGQANDSIIPGMIGLEAGQSAFGDAFDWFAKIITKPTKDIIRNCDFINSDKKTKLIKTIENEIFKELEKGVAKIKLETSSPQALDWLNGRRTPDNNPDVMASFFNLQLSTDVFQLYLALIESTCFGARRIVETFNNQGLKIDGVIGLGGISHKSSFIMQFMADSLGIPIKIHASLNTCALGAAMYGAVVAGIHSTVVDSQLAMGSGFIHTYYPQDTRAALLEKRYQKYLIRGSFEEQANLS</sequence>
<dbReference type="InterPro" id="IPR005929">
    <property type="entry name" value="Ribulokinase"/>
</dbReference>
<evidence type="ECO:0000256" key="1">
    <source>
        <dbReference type="ARBA" id="ARBA00022679"/>
    </source>
</evidence>
<keyword evidence="1" id="KW-0808">Transferase</keyword>
<dbReference type="AlphaFoldDB" id="A0A3L9ZNY4"/>
<dbReference type="GO" id="GO:0019150">
    <property type="term" value="F:D-ribulokinase activity"/>
    <property type="evidence" value="ECO:0007669"/>
    <property type="project" value="TreeGrafter"/>
</dbReference>
<evidence type="ECO:0000256" key="2">
    <source>
        <dbReference type="ARBA" id="ARBA00022741"/>
    </source>
</evidence>
<dbReference type="PANTHER" id="PTHR43435">
    <property type="entry name" value="RIBULOKINASE"/>
    <property type="match status" value="1"/>
</dbReference>
<accession>A0A3L9ZNY4</accession>
<protein>
    <submittedName>
        <fullName evidence="8">L-ribulokinase</fullName>
    </submittedName>
</protein>
<dbReference type="RefSeq" id="WP_121926290.1">
    <property type="nucleotide sequence ID" value="NZ_CBCSGA010000023.1"/>
</dbReference>